<organism evidence="2 3">
    <name type="scientific">Clostridium weizhouense</name>
    <dbReference type="NCBI Taxonomy" id="2859781"/>
    <lineage>
        <taxon>Bacteria</taxon>
        <taxon>Bacillati</taxon>
        <taxon>Bacillota</taxon>
        <taxon>Clostridia</taxon>
        <taxon>Eubacteriales</taxon>
        <taxon>Clostridiaceae</taxon>
        <taxon>Clostridium</taxon>
    </lineage>
</organism>
<evidence type="ECO:0000313" key="2">
    <source>
        <dbReference type="EMBL" id="MBW6409933.1"/>
    </source>
</evidence>
<protein>
    <submittedName>
        <fullName evidence="2">NifB/NifX family molybdenum-iron cluster-binding protein</fullName>
    </submittedName>
</protein>
<keyword evidence="3" id="KW-1185">Reference proteome</keyword>
<dbReference type="PANTHER" id="PTHR42983">
    <property type="entry name" value="DINITROGENASE IRON-MOLYBDENUM COFACTOR PROTEIN-RELATED"/>
    <property type="match status" value="1"/>
</dbReference>
<dbReference type="InterPro" id="IPR036105">
    <property type="entry name" value="DiNase_FeMo-co_biosyn_sf"/>
</dbReference>
<dbReference type="RefSeq" id="WP_219778989.1">
    <property type="nucleotide sequence ID" value="NZ_JAHXPT010000004.1"/>
</dbReference>
<gene>
    <name evidence="2" type="ORF">KYD98_07490</name>
</gene>
<reference evidence="2 3" key="1">
    <citation type="submission" date="2021-07" db="EMBL/GenBank/DDBJ databases">
        <title>Clostridium weizhouense sp. nov., an anaerobic bacterium isolated from activated sludge of Petroleum wastewater.</title>
        <authorList>
            <person name="Li Q."/>
        </authorList>
    </citation>
    <scope>NUCLEOTIDE SEQUENCE [LARGE SCALE GENOMIC DNA]</scope>
    <source>
        <strain evidence="2 3">YB-6</strain>
    </source>
</reference>
<sequence length="122" mass="13097">MKVCFPVRSNEGVNSIPYGHFGTAPLFIVCDTDTEEIKVLNNGDLGHEHGKCQPMKALSGEIVDAVVVGGIGQGAITKLNSMEIKVYKAIEGTIQVNIEALIKSELVEFSSNHTCNHDGCSH</sequence>
<evidence type="ECO:0000313" key="3">
    <source>
        <dbReference type="Proteomes" id="UP001519921"/>
    </source>
</evidence>
<dbReference type="PANTHER" id="PTHR42983:SF1">
    <property type="entry name" value="IRON-MOLYBDENUM PROTEIN"/>
    <property type="match status" value="1"/>
</dbReference>
<dbReference type="EMBL" id="JAHXPT010000004">
    <property type="protein sequence ID" value="MBW6409933.1"/>
    <property type="molecule type" value="Genomic_DNA"/>
</dbReference>
<feature type="domain" description="Dinitrogenase iron-molybdenum cofactor biosynthesis" evidence="1">
    <location>
        <begin position="18"/>
        <end position="102"/>
    </location>
</feature>
<dbReference type="CDD" id="cd00851">
    <property type="entry name" value="MTH1175"/>
    <property type="match status" value="1"/>
</dbReference>
<dbReference type="Pfam" id="PF02579">
    <property type="entry name" value="Nitro_FeMo-Co"/>
    <property type="match status" value="1"/>
</dbReference>
<dbReference type="InterPro" id="IPR033913">
    <property type="entry name" value="MTH1175_dom"/>
</dbReference>
<dbReference type="Gene3D" id="3.30.420.130">
    <property type="entry name" value="Dinitrogenase iron-molybdenum cofactor biosynthesis domain"/>
    <property type="match status" value="1"/>
</dbReference>
<evidence type="ECO:0000259" key="1">
    <source>
        <dbReference type="Pfam" id="PF02579"/>
    </source>
</evidence>
<name>A0ABS7APB4_9CLOT</name>
<accession>A0ABS7APB4</accession>
<dbReference type="SUPFAM" id="SSF53146">
    <property type="entry name" value="Nitrogenase accessory factor-like"/>
    <property type="match status" value="1"/>
</dbReference>
<comment type="caution">
    <text evidence="2">The sequence shown here is derived from an EMBL/GenBank/DDBJ whole genome shotgun (WGS) entry which is preliminary data.</text>
</comment>
<dbReference type="InterPro" id="IPR003731">
    <property type="entry name" value="Di-Nase_FeMo-co_biosynth"/>
</dbReference>
<dbReference type="Proteomes" id="UP001519921">
    <property type="component" value="Unassembled WGS sequence"/>
</dbReference>
<proteinExistence type="predicted"/>